<dbReference type="PROSITE" id="PS50850">
    <property type="entry name" value="MFS"/>
    <property type="match status" value="1"/>
</dbReference>
<feature type="transmembrane region" description="Helical" evidence="7">
    <location>
        <begin position="92"/>
        <end position="112"/>
    </location>
</feature>
<dbReference type="InterPro" id="IPR036259">
    <property type="entry name" value="MFS_trans_sf"/>
</dbReference>
<gene>
    <name evidence="9" type="ORF">EDD36DRAFT_463676</name>
</gene>
<evidence type="ECO:0000256" key="1">
    <source>
        <dbReference type="ARBA" id="ARBA00004141"/>
    </source>
</evidence>
<dbReference type="PANTHER" id="PTHR48022">
    <property type="entry name" value="PLASTIDIC GLUCOSE TRANSPORTER 4"/>
    <property type="match status" value="1"/>
</dbReference>
<evidence type="ECO:0000313" key="9">
    <source>
        <dbReference type="EMBL" id="KAI1613805.1"/>
    </source>
</evidence>
<evidence type="ECO:0000256" key="6">
    <source>
        <dbReference type="SAM" id="MobiDB-lite"/>
    </source>
</evidence>
<keyword evidence="3 7" id="KW-0812">Transmembrane</keyword>
<proteinExistence type="inferred from homology"/>
<feature type="domain" description="Major facilitator superfamily (MFS) profile" evidence="8">
    <location>
        <begin position="20"/>
        <end position="460"/>
    </location>
</feature>
<feature type="transmembrane region" description="Helical" evidence="7">
    <location>
        <begin position="60"/>
        <end position="80"/>
    </location>
</feature>
<dbReference type="Proteomes" id="UP001203852">
    <property type="component" value="Unassembled WGS sequence"/>
</dbReference>
<dbReference type="InterPro" id="IPR005828">
    <property type="entry name" value="MFS_sugar_transport-like"/>
</dbReference>
<keyword evidence="5 7" id="KW-0472">Membrane</keyword>
<evidence type="ECO:0000256" key="3">
    <source>
        <dbReference type="ARBA" id="ARBA00022692"/>
    </source>
</evidence>
<evidence type="ECO:0000259" key="8">
    <source>
        <dbReference type="PROSITE" id="PS50850"/>
    </source>
</evidence>
<evidence type="ECO:0000256" key="5">
    <source>
        <dbReference type="ARBA" id="ARBA00023136"/>
    </source>
</evidence>
<comment type="caution">
    <text evidence="9">The sequence shown here is derived from an EMBL/GenBank/DDBJ whole genome shotgun (WGS) entry which is preliminary data.</text>
</comment>
<name>A0AAN6DZM8_9EURO</name>
<evidence type="ECO:0000313" key="10">
    <source>
        <dbReference type="Proteomes" id="UP001203852"/>
    </source>
</evidence>
<dbReference type="SUPFAM" id="SSF103473">
    <property type="entry name" value="MFS general substrate transporter"/>
    <property type="match status" value="1"/>
</dbReference>
<dbReference type="InterPro" id="IPR020846">
    <property type="entry name" value="MFS_dom"/>
</dbReference>
<dbReference type="Pfam" id="PF00083">
    <property type="entry name" value="Sugar_tr"/>
    <property type="match status" value="1"/>
</dbReference>
<dbReference type="GO" id="GO:0016020">
    <property type="term" value="C:membrane"/>
    <property type="evidence" value="ECO:0007669"/>
    <property type="project" value="UniProtKB-SubCell"/>
</dbReference>
<organism evidence="9 10">
    <name type="scientific">Exophiala viscosa</name>
    <dbReference type="NCBI Taxonomy" id="2486360"/>
    <lineage>
        <taxon>Eukaryota</taxon>
        <taxon>Fungi</taxon>
        <taxon>Dikarya</taxon>
        <taxon>Ascomycota</taxon>
        <taxon>Pezizomycotina</taxon>
        <taxon>Eurotiomycetes</taxon>
        <taxon>Chaetothyriomycetidae</taxon>
        <taxon>Chaetothyriales</taxon>
        <taxon>Herpotrichiellaceae</taxon>
        <taxon>Exophiala</taxon>
    </lineage>
</organism>
<comment type="subcellular location">
    <subcellularLocation>
        <location evidence="1">Membrane</location>
        <topology evidence="1">Multi-pass membrane protein</topology>
    </subcellularLocation>
</comment>
<feature type="region of interest" description="Disordered" evidence="6">
    <location>
        <begin position="488"/>
        <end position="527"/>
    </location>
</feature>
<feature type="transmembrane region" description="Helical" evidence="7">
    <location>
        <begin position="306"/>
        <end position="326"/>
    </location>
</feature>
<dbReference type="GO" id="GO:0005351">
    <property type="term" value="F:carbohydrate:proton symporter activity"/>
    <property type="evidence" value="ECO:0007669"/>
    <property type="project" value="TreeGrafter"/>
</dbReference>
<dbReference type="Gene3D" id="1.20.1250.20">
    <property type="entry name" value="MFS general substrate transporter like domains"/>
    <property type="match status" value="1"/>
</dbReference>
<feature type="transmembrane region" description="Helical" evidence="7">
    <location>
        <begin position="151"/>
        <end position="174"/>
    </location>
</feature>
<evidence type="ECO:0000256" key="2">
    <source>
        <dbReference type="ARBA" id="ARBA00010992"/>
    </source>
</evidence>
<keyword evidence="10" id="KW-1185">Reference proteome</keyword>
<sequence>MAGVREVDSRAHYRPYTVFVILFMAMGSVTFGFSAANIGITLGQPSYIKYMGLATAKNASALIGGMNGAFYGGGFFGSCFHGWVANKYGRKWSIAIGCMFVLVSGGILTGSANVAMFIAFRFFNGWGCFQLLAGVPLWITEVVPPKARGMLADIHAVGLNTGYTVSAYAGVGFFYTHSASAWRPPIALQMVPPLIVLSGIYWIPESPRWLLTRGRDQEAWTIVRRLHVSLKDKDDSFAQAEFRQMKAQIEFESTLESGYLHIWKRPSYRKRAFMTVYLTFSMFTTGILVVNTYGATIYKSLGYDDAIGLQFQAGYVLCCLVFNIIAMTFVDRVPRNKLISFGFFCVMTCLIVETALQKYYIGTTDKAGLIGAVVVIFAFATSFSLFMDGPCYFYIAEIWPTHLRAYGYTLGIGALAVTNIIWLEAAPTAFANIGWRYYIFFIIFCAIACVTSFLVFPDTLHKPLEEIAAMFGDDDLVMLYQRDLVAAGSDSGTSEKHNENEPENVDLGAIPKPPTQIHATSKHVEEV</sequence>
<feature type="transmembrane region" description="Helical" evidence="7">
    <location>
        <begin position="186"/>
        <end position="203"/>
    </location>
</feature>
<keyword evidence="4 7" id="KW-1133">Transmembrane helix</keyword>
<feature type="transmembrane region" description="Helical" evidence="7">
    <location>
        <begin position="272"/>
        <end position="294"/>
    </location>
</feature>
<feature type="transmembrane region" description="Helical" evidence="7">
    <location>
        <begin position="16"/>
        <end position="40"/>
    </location>
</feature>
<dbReference type="AlphaFoldDB" id="A0AAN6DZM8"/>
<feature type="transmembrane region" description="Helical" evidence="7">
    <location>
        <begin position="118"/>
        <end position="139"/>
    </location>
</feature>
<comment type="similarity">
    <text evidence="2">Belongs to the major facilitator superfamily. Sugar transporter (TC 2.A.1.1) family.</text>
</comment>
<feature type="transmembrane region" description="Helical" evidence="7">
    <location>
        <begin position="368"/>
        <end position="393"/>
    </location>
</feature>
<evidence type="ECO:0000256" key="4">
    <source>
        <dbReference type="ARBA" id="ARBA00022989"/>
    </source>
</evidence>
<dbReference type="InterPro" id="IPR050360">
    <property type="entry name" value="MFS_Sugar_Transporters"/>
</dbReference>
<accession>A0AAN6DZM8</accession>
<dbReference type="EMBL" id="MU404353">
    <property type="protein sequence ID" value="KAI1613805.1"/>
    <property type="molecule type" value="Genomic_DNA"/>
</dbReference>
<reference evidence="9" key="1">
    <citation type="journal article" date="2022" name="bioRxiv">
        <title>Deciphering the potential niche of two novel black yeast fungi from a biological soil crust based on their genomes, phenotypes, and melanin regulation.</title>
        <authorList>
            <consortium name="DOE Joint Genome Institute"/>
            <person name="Carr E.C."/>
            <person name="Barton Q."/>
            <person name="Grambo S."/>
            <person name="Sullivan M."/>
            <person name="Renfro C.M."/>
            <person name="Kuo A."/>
            <person name="Pangilinan J."/>
            <person name="Lipzen A."/>
            <person name="Keymanesh K."/>
            <person name="Savage E."/>
            <person name="Barry K."/>
            <person name="Grigoriev I.V."/>
            <person name="Riekhof W.R."/>
            <person name="Harris S.S."/>
        </authorList>
    </citation>
    <scope>NUCLEOTIDE SEQUENCE</scope>
    <source>
        <strain evidence="9">JF 03-4F</strain>
    </source>
</reference>
<dbReference type="PANTHER" id="PTHR48022:SF11">
    <property type="entry name" value="MONOSACCHARIDE TRANSPORTER (HXT8), PUTATIVE (AFU_ORTHOLOGUE AFUA_2G08120)-RELATED"/>
    <property type="match status" value="1"/>
</dbReference>
<feature type="transmembrane region" description="Helical" evidence="7">
    <location>
        <begin position="405"/>
        <end position="423"/>
    </location>
</feature>
<feature type="transmembrane region" description="Helical" evidence="7">
    <location>
        <begin position="435"/>
        <end position="456"/>
    </location>
</feature>
<feature type="transmembrane region" description="Helical" evidence="7">
    <location>
        <begin position="338"/>
        <end position="356"/>
    </location>
</feature>
<protein>
    <submittedName>
        <fullName evidence="9">General substrate transporter</fullName>
    </submittedName>
</protein>
<evidence type="ECO:0000256" key="7">
    <source>
        <dbReference type="SAM" id="Phobius"/>
    </source>
</evidence>